<protein>
    <submittedName>
        <fullName evidence="1">Uncharacterized protein</fullName>
    </submittedName>
</protein>
<reference evidence="1 2" key="1">
    <citation type="submission" date="2019-08" db="EMBL/GenBank/DDBJ databases">
        <title>In-depth cultivation of the pig gut microbiome towards novel bacterial diversity and tailored functional studies.</title>
        <authorList>
            <person name="Wylensek D."/>
            <person name="Hitch T.C.A."/>
            <person name="Clavel T."/>
        </authorList>
    </citation>
    <scope>NUCLEOTIDE SEQUENCE [LARGE SCALE GENOMIC DNA]</scope>
    <source>
        <strain evidence="1 2">WCA-389-WT-23B</strain>
    </source>
</reference>
<dbReference type="GeneID" id="86056833"/>
<name>A0A6N7W9H9_9FIRM</name>
<accession>A0A6N7W9H9</accession>
<evidence type="ECO:0000313" key="1">
    <source>
        <dbReference type="EMBL" id="MSS91919.1"/>
    </source>
</evidence>
<proteinExistence type="predicted"/>
<evidence type="ECO:0000313" key="2">
    <source>
        <dbReference type="Proteomes" id="UP000436047"/>
    </source>
</evidence>
<organism evidence="1 2">
    <name type="scientific">Eisenbergiella porci</name>
    <dbReference type="NCBI Taxonomy" id="2652274"/>
    <lineage>
        <taxon>Bacteria</taxon>
        <taxon>Bacillati</taxon>
        <taxon>Bacillota</taxon>
        <taxon>Clostridia</taxon>
        <taxon>Lachnospirales</taxon>
        <taxon>Lachnospiraceae</taxon>
        <taxon>Eisenbergiella</taxon>
    </lineage>
</organism>
<dbReference type="Proteomes" id="UP000436047">
    <property type="component" value="Unassembled WGS sequence"/>
</dbReference>
<dbReference type="AlphaFoldDB" id="A0A6N7W9H9"/>
<comment type="caution">
    <text evidence="1">The sequence shown here is derived from an EMBL/GenBank/DDBJ whole genome shotgun (WGS) entry which is preliminary data.</text>
</comment>
<gene>
    <name evidence="1" type="ORF">FYJ45_28030</name>
</gene>
<dbReference type="RefSeq" id="WP_154468256.1">
    <property type="nucleotide sequence ID" value="NZ_VUMI01000090.1"/>
</dbReference>
<sequence>MKHTWKHLSLLSRMKGDGLALALTSDFSEGAIEQACEGVERFHLQEQLRDRQTLRIQKELVQIPEFAALYHALCEQETDDDKIVPMLQSADACGERLTAYPQTQVLETAKLDLLPSLRFEYMKYYLPFVKYEEEEQIILENLQSFPVAEWESLSTLTENQRDMMRLPFLGEYLFYWYQTEREALAVRKKLIPLLRLGVI</sequence>
<keyword evidence="2" id="KW-1185">Reference proteome</keyword>
<dbReference type="EMBL" id="VUMI01000090">
    <property type="protein sequence ID" value="MSS91919.1"/>
    <property type="molecule type" value="Genomic_DNA"/>
</dbReference>